<evidence type="ECO:0000313" key="4">
    <source>
        <dbReference type="Proteomes" id="UP000335636"/>
    </source>
</evidence>
<organism evidence="3 4">
    <name type="scientific">Marmota monax</name>
    <name type="common">Woodchuck</name>
    <dbReference type="NCBI Taxonomy" id="9995"/>
    <lineage>
        <taxon>Eukaryota</taxon>
        <taxon>Metazoa</taxon>
        <taxon>Chordata</taxon>
        <taxon>Craniata</taxon>
        <taxon>Vertebrata</taxon>
        <taxon>Euteleostomi</taxon>
        <taxon>Mammalia</taxon>
        <taxon>Eutheria</taxon>
        <taxon>Euarchontoglires</taxon>
        <taxon>Glires</taxon>
        <taxon>Rodentia</taxon>
        <taxon>Sciuromorpha</taxon>
        <taxon>Sciuridae</taxon>
        <taxon>Xerinae</taxon>
        <taxon>Marmotini</taxon>
        <taxon>Marmota</taxon>
    </lineage>
</organism>
<feature type="domain" description="Kazal-like" evidence="2">
    <location>
        <begin position="34"/>
        <end position="81"/>
    </location>
</feature>
<keyword evidence="4" id="KW-1185">Reference proteome</keyword>
<accession>A0A5E4D7R2</accession>
<dbReference type="InterPro" id="IPR036058">
    <property type="entry name" value="Kazal_dom_sf"/>
</dbReference>
<dbReference type="Proteomes" id="UP000335636">
    <property type="component" value="Unassembled WGS sequence"/>
</dbReference>
<dbReference type="FunFam" id="3.30.60.30:FF:000007">
    <property type="entry name" value="follistatin-related protein 5 isoform X1"/>
    <property type="match status" value="1"/>
</dbReference>
<evidence type="ECO:0000256" key="1">
    <source>
        <dbReference type="ARBA" id="ARBA00023157"/>
    </source>
</evidence>
<dbReference type="AlphaFoldDB" id="A0A5E4D7R2"/>
<protein>
    <recommendedName>
        <fullName evidence="2">Kazal-like domain-containing protein</fullName>
    </recommendedName>
</protein>
<evidence type="ECO:0000259" key="2">
    <source>
        <dbReference type="PROSITE" id="PS51465"/>
    </source>
</evidence>
<proteinExistence type="predicted"/>
<dbReference type="PANTHER" id="PTHR10913:SF44">
    <property type="entry name" value="FOLLISTATIN-RELATED PROTEIN 5"/>
    <property type="match status" value="1"/>
</dbReference>
<name>A0A5E4D7R2_MARMO</name>
<dbReference type="InterPro" id="IPR002350">
    <property type="entry name" value="Kazal_dom"/>
</dbReference>
<dbReference type="SMART" id="SM00280">
    <property type="entry name" value="KAZAL"/>
    <property type="match status" value="1"/>
</dbReference>
<dbReference type="GO" id="GO:0005615">
    <property type="term" value="C:extracellular space"/>
    <property type="evidence" value="ECO:0007669"/>
    <property type="project" value="TreeGrafter"/>
</dbReference>
<dbReference type="CDD" id="cd00104">
    <property type="entry name" value="KAZAL_FS"/>
    <property type="match status" value="1"/>
</dbReference>
<comment type="caution">
    <text evidence="3">The sequence shown here is derived from an EMBL/GenBank/DDBJ whole genome shotgun (WGS) entry which is preliminary data.</text>
</comment>
<dbReference type="InterPro" id="IPR050653">
    <property type="entry name" value="Prot_Inhib_GrowthFact_Antg"/>
</dbReference>
<gene>
    <name evidence="3" type="ORF">MONAX_5E003167</name>
</gene>
<dbReference type="GO" id="GO:0030154">
    <property type="term" value="P:cell differentiation"/>
    <property type="evidence" value="ECO:0007669"/>
    <property type="project" value="TreeGrafter"/>
</dbReference>
<dbReference type="SUPFAM" id="SSF100895">
    <property type="entry name" value="Kazal-type serine protease inhibitors"/>
    <property type="match status" value="1"/>
</dbReference>
<dbReference type="PANTHER" id="PTHR10913">
    <property type="entry name" value="FOLLISTATIN-RELATED"/>
    <property type="match status" value="1"/>
</dbReference>
<dbReference type="Pfam" id="PF07648">
    <property type="entry name" value="Kazal_2"/>
    <property type="match status" value="1"/>
</dbReference>
<dbReference type="GO" id="GO:0030510">
    <property type="term" value="P:regulation of BMP signaling pathway"/>
    <property type="evidence" value="ECO:0007669"/>
    <property type="project" value="TreeGrafter"/>
</dbReference>
<dbReference type="PROSITE" id="PS51465">
    <property type="entry name" value="KAZAL_2"/>
    <property type="match status" value="1"/>
</dbReference>
<evidence type="ECO:0000313" key="3">
    <source>
        <dbReference type="EMBL" id="VTJ90283.1"/>
    </source>
</evidence>
<keyword evidence="1" id="KW-1015">Disulfide bond</keyword>
<sequence length="86" mass="9824">FLIQDGPFGSCENKYCGLGRHCVISRQTGQAECACMDLCKRHYKPVCGSDGEFYENHCEVHRAACLKTQKITIVHNEDCFFKGKYR</sequence>
<feature type="non-terminal residue" evidence="3">
    <location>
        <position position="1"/>
    </location>
</feature>
<dbReference type="Gene3D" id="3.30.60.30">
    <property type="match status" value="1"/>
</dbReference>
<dbReference type="EMBL" id="CABDUW010004310">
    <property type="protein sequence ID" value="VTJ90283.1"/>
    <property type="molecule type" value="Genomic_DNA"/>
</dbReference>
<reference evidence="3" key="1">
    <citation type="submission" date="2019-04" db="EMBL/GenBank/DDBJ databases">
        <authorList>
            <person name="Alioto T."/>
            <person name="Alioto T."/>
        </authorList>
    </citation>
    <scope>NUCLEOTIDE SEQUENCE [LARGE SCALE GENOMIC DNA]</scope>
</reference>